<evidence type="ECO:0000259" key="1">
    <source>
        <dbReference type="Pfam" id="PF13175"/>
    </source>
</evidence>
<feature type="domain" description="Endonuclease GajA/Old nuclease/RecF-like AAA" evidence="1">
    <location>
        <begin position="28"/>
        <end position="115"/>
    </location>
</feature>
<dbReference type="InterPro" id="IPR051396">
    <property type="entry name" value="Bact_Antivir_Def_Nuclease"/>
</dbReference>
<organism evidence="2">
    <name type="scientific">Tanacetum cinerariifolium</name>
    <name type="common">Dalmatian daisy</name>
    <name type="synonym">Chrysanthemum cinerariifolium</name>
    <dbReference type="NCBI Taxonomy" id="118510"/>
    <lineage>
        <taxon>Eukaryota</taxon>
        <taxon>Viridiplantae</taxon>
        <taxon>Streptophyta</taxon>
        <taxon>Embryophyta</taxon>
        <taxon>Tracheophyta</taxon>
        <taxon>Spermatophyta</taxon>
        <taxon>Magnoliopsida</taxon>
        <taxon>eudicotyledons</taxon>
        <taxon>Gunneridae</taxon>
        <taxon>Pentapetalae</taxon>
        <taxon>asterids</taxon>
        <taxon>campanulids</taxon>
        <taxon>Asterales</taxon>
        <taxon>Asteraceae</taxon>
        <taxon>Asteroideae</taxon>
        <taxon>Anthemideae</taxon>
        <taxon>Anthemidinae</taxon>
        <taxon>Tanacetum</taxon>
    </lineage>
</organism>
<evidence type="ECO:0000313" key="2">
    <source>
        <dbReference type="EMBL" id="GEZ89327.1"/>
    </source>
</evidence>
<proteinExistence type="predicted"/>
<feature type="non-terminal residue" evidence="2">
    <location>
        <position position="1447"/>
    </location>
</feature>
<gene>
    <name evidence="2" type="ORF">Tci_561300</name>
</gene>
<dbReference type="Gene3D" id="3.40.50.300">
    <property type="entry name" value="P-loop containing nucleotide triphosphate hydrolases"/>
    <property type="match status" value="2"/>
</dbReference>
<dbReference type="EMBL" id="BKCJ010338333">
    <property type="protein sequence ID" value="GEZ89327.1"/>
    <property type="molecule type" value="Genomic_DNA"/>
</dbReference>
<dbReference type="InterPro" id="IPR041685">
    <property type="entry name" value="AAA_GajA/Old/RecF-like"/>
</dbReference>
<name>A0A699IVG3_TANCI</name>
<sequence>NVFGEFEQFLSDTFFNHKKVEVVAERVRDAHGGSILVAVEGVEHEIHNLGDGIQAIIMLLYPLFIATKDAWFFIEEPETHLHPGFQRLFIETITTNEILRAKNLTIFLTTHSNHMLDFALEAERQVNIYTFRRRAGTGSKSTYEIQLSSPRDIHNLNALGVQNSSVFLANCSIWVEGITDRLYFRAYLAAYLDHLKAQPDNKQPVSLLEGLHYTFLEYSGGNVSHYNFSELEGPFTPKLLDDIRALSIANRIMLVADQDAGKNTRHQARQNQQHAGFTYHVLGCREVENLLSPKLIVKGLAKLFSQHIFDANLLKPTEYRQKYLGSYIRQQHQSTKLPASFTAESGTIGSSYKRKFAEAVVAPSLLPDGRVVLLAYTTADKDLPAKLQKDLVDCINRTQPLVQPAQVERICLVFNRRCSPETATSLYQQAQEAGYQLEIIGLDELARYILQEPALAIELIGLDLGSGQLIHATDFVAIHQRHVGSTPFAEALVGREAEQVDLLAKLNTTDLVLITGPAGVGKTQLALTVAQAYCAEQPAKRHLYFIFDKKSPDFIHELHLALRPDQQAVVVADDANRVSPYFTMLLAEQLARPAGTLKIIATVRDYARDSVAREASRHRRSEVEVKPLSDEAIQELLASEPYCILNGDYVRRIQQLSEGRPRIAVMAAQAARQAERLDRLNNVREIYEDYFGPVLDDLTARNNPVLAQVLALMHFFRVIHHTDDELAARVEAAFGISPQQLWDTIQVLHDAELVEMHEGRIAKSADQILGNYVFYKVFFANRPQLSYRQLLLHFFPQLERRVIDTLVGSINDFTQEAITPRVQPAIEAWLTRPNLIEEDRWSFYHVFWPFLIPQILVAAARQLAAEPWPDFNAAAYPVPERNHHAYLHESPLFQTLTSLCQHAIEELPTALKLLIEFTAKHPDHFAKALTFLQSIAHFSGFEYRHQGLYIQEAVVKLVINGINVYKQRIHDGDSSVYWHHWDAERLIPFIDTNLDPTDFAACYLVQHYCDWYSWYKKAIPHAGVAALRGKFYSPLYRLYDLLIYEHQYRRYTDRTYQRLFIEDERNVYILNRIKPLQYKKYDSYKKLIDRFNLLFEQLLQLQGERNEAYQLPDSIAVVFYELVRRDQALAKCVVSYLFSTGNPVGLTPMNAIRALAQHDTQANYQMISQPDYRSKATWQLLFLKGLPVDQVSQQWLQELLQVFKSGPSNFSIYNLEHFEKLSISLYPDLLEIALDAAEQDSNVQLPWGIIENFSQFFNDNQLPLLIRYYKWWDSKEKPFDWQGKDLAVILKRKPDFLFNLLDSDKEAFSFSRYDNRSLGFLWKDESLEPLISSVLPRLADEGYWPRDKAIKSLFPKGGSNEQQARMLDFIKRTIASHPENLAVVRMLFKAVRRSLPKHLMSILKLVLTTYPDNPDKLFEHLSFIPSSRTTGKSWIPVYESDKQIWEQ</sequence>
<dbReference type="SUPFAM" id="SSF52540">
    <property type="entry name" value="P-loop containing nucleoside triphosphate hydrolases"/>
    <property type="match status" value="2"/>
</dbReference>
<feature type="non-terminal residue" evidence="2">
    <location>
        <position position="1"/>
    </location>
</feature>
<dbReference type="PANTHER" id="PTHR43581:SF4">
    <property type="entry name" value="ATP_GTP PHOSPHATASE"/>
    <property type="match status" value="1"/>
</dbReference>
<dbReference type="InterPro" id="IPR027417">
    <property type="entry name" value="P-loop_NTPase"/>
</dbReference>
<accession>A0A699IVG3</accession>
<protein>
    <recommendedName>
        <fullName evidence="1">Endonuclease GajA/Old nuclease/RecF-like AAA domain-containing protein</fullName>
    </recommendedName>
</protein>
<reference evidence="2" key="1">
    <citation type="journal article" date="2019" name="Sci. Rep.">
        <title>Draft genome of Tanacetum cinerariifolium, the natural source of mosquito coil.</title>
        <authorList>
            <person name="Yamashiro T."/>
            <person name="Shiraishi A."/>
            <person name="Satake H."/>
            <person name="Nakayama K."/>
        </authorList>
    </citation>
    <scope>NUCLEOTIDE SEQUENCE</scope>
</reference>
<dbReference type="Pfam" id="PF13175">
    <property type="entry name" value="AAA_15"/>
    <property type="match status" value="1"/>
</dbReference>
<comment type="caution">
    <text evidence="2">The sequence shown here is derived from an EMBL/GenBank/DDBJ whole genome shotgun (WGS) entry which is preliminary data.</text>
</comment>
<dbReference type="PANTHER" id="PTHR43581">
    <property type="entry name" value="ATP/GTP PHOSPHATASE"/>
    <property type="match status" value="1"/>
</dbReference>